<accession>A0A6A0BFU1</accession>
<name>A0A6A0BFU1_9LACT</name>
<feature type="transmembrane region" description="Helical" evidence="1">
    <location>
        <begin position="85"/>
        <end position="104"/>
    </location>
</feature>
<evidence type="ECO:0000313" key="3">
    <source>
        <dbReference type="Proteomes" id="UP000480303"/>
    </source>
</evidence>
<evidence type="ECO:0000313" key="2">
    <source>
        <dbReference type="EMBL" id="GFH43354.1"/>
    </source>
</evidence>
<keyword evidence="1" id="KW-0812">Transmembrane</keyword>
<keyword evidence="3" id="KW-1185">Reference proteome</keyword>
<proteinExistence type="predicted"/>
<reference evidence="2 3" key="1">
    <citation type="submission" date="2020-02" db="EMBL/GenBank/DDBJ databases">
        <title>Draft genome sequence of Lactococcus sp. Hs30E4-3.</title>
        <authorList>
            <person name="Noda S."/>
            <person name="Yuki M."/>
            <person name="Ohkuma M."/>
        </authorList>
    </citation>
    <scope>NUCLEOTIDE SEQUENCE [LARGE SCALE GENOMIC DNA]</scope>
    <source>
        <strain evidence="2 3">Hs30E4-3</strain>
    </source>
</reference>
<organism evidence="2 3">
    <name type="scientific">Pseudolactococcus hodotermopsidis</name>
    <dbReference type="NCBI Taxonomy" id="2709157"/>
    <lineage>
        <taxon>Bacteria</taxon>
        <taxon>Bacillati</taxon>
        <taxon>Bacillota</taxon>
        <taxon>Bacilli</taxon>
        <taxon>Lactobacillales</taxon>
        <taxon>Streptococcaceae</taxon>
        <taxon>Pseudolactococcus</taxon>
    </lineage>
</organism>
<sequence length="233" mass="25917">MSLELMAATTAGSVTVSLLPGDVGNAISEQLAELSGKFMMVLGVLMIEKFLLVIAGTISFTYLIPIAMGLGIYFVYRRSPIFKILAIKLVIFATFFVAMVPISLQISDLVDRNFVTEIQKTSQQIKEDDKEIKKKQEKIEKDTSFLDKVKSGVTDFFSKTGKVLTAGKEKAVRMLNTLTQEVTRMLVTTCVIPVVTLIAFGFVTKILFGFDLEMTRNFRETSQKGASYIKTKH</sequence>
<feature type="transmembrane region" description="Helical" evidence="1">
    <location>
        <begin position="50"/>
        <end position="76"/>
    </location>
</feature>
<comment type="caution">
    <text evidence="2">The sequence shown here is derived from an EMBL/GenBank/DDBJ whole genome shotgun (WGS) entry which is preliminary data.</text>
</comment>
<protein>
    <submittedName>
        <fullName evidence="2">Uncharacterized protein</fullName>
    </submittedName>
</protein>
<keyword evidence="1" id="KW-0472">Membrane</keyword>
<evidence type="ECO:0000256" key="1">
    <source>
        <dbReference type="SAM" id="Phobius"/>
    </source>
</evidence>
<dbReference type="Proteomes" id="UP000480303">
    <property type="component" value="Unassembled WGS sequence"/>
</dbReference>
<dbReference type="EMBL" id="BLLI01000081">
    <property type="protein sequence ID" value="GFH43354.1"/>
    <property type="molecule type" value="Genomic_DNA"/>
</dbReference>
<keyword evidence="1" id="KW-1133">Transmembrane helix</keyword>
<feature type="transmembrane region" description="Helical" evidence="1">
    <location>
        <begin position="185"/>
        <end position="208"/>
    </location>
</feature>
<gene>
    <name evidence="2" type="ORF">Hs30E_19050</name>
</gene>
<dbReference type="AlphaFoldDB" id="A0A6A0BFU1"/>